<dbReference type="Proteomes" id="UP001162131">
    <property type="component" value="Unassembled WGS sequence"/>
</dbReference>
<accession>A0AAU9JE46</accession>
<evidence type="ECO:0000259" key="4">
    <source>
        <dbReference type="Pfam" id="PF00066"/>
    </source>
</evidence>
<sequence length="218" mass="23873">MLWLSLTFWIPVSSIDMLCNPNRCPPIVRGDGTCNPGCMNPFCNYDTGVLYNTSAQAQSSDCFPQCPAWGGECTLSTLGNGDCAQHCQDYLCGYDLGDCGYCAESCQKSQLGNECDPECNTDSCYYDMGACSECAEGCNLTIWGDGICNEECNSSPCNYDNGDCFNITCAPDCYLWMIGNSICDETCYAEECNYDDVDCDCSPGCTSELCMRWGLQYL</sequence>
<keyword evidence="6" id="KW-1185">Reference proteome</keyword>
<dbReference type="AlphaFoldDB" id="A0AAU9JE46"/>
<evidence type="ECO:0000313" key="6">
    <source>
        <dbReference type="Proteomes" id="UP001162131"/>
    </source>
</evidence>
<protein>
    <recommendedName>
        <fullName evidence="4">LNR domain-containing protein</fullName>
    </recommendedName>
</protein>
<keyword evidence="1" id="KW-0677">Repeat</keyword>
<feature type="domain" description="LNR" evidence="4">
    <location>
        <begin position="19"/>
        <end position="47"/>
    </location>
</feature>
<organism evidence="5 6">
    <name type="scientific">Blepharisma stoltei</name>
    <dbReference type="NCBI Taxonomy" id="1481888"/>
    <lineage>
        <taxon>Eukaryota</taxon>
        <taxon>Sar</taxon>
        <taxon>Alveolata</taxon>
        <taxon>Ciliophora</taxon>
        <taxon>Postciliodesmatophora</taxon>
        <taxon>Heterotrichea</taxon>
        <taxon>Heterotrichida</taxon>
        <taxon>Blepharismidae</taxon>
        <taxon>Blepharisma</taxon>
    </lineage>
</organism>
<gene>
    <name evidence="5" type="ORF">BSTOLATCC_MIC36076</name>
</gene>
<feature type="domain" description="LNR" evidence="4">
    <location>
        <begin position="168"/>
        <end position="200"/>
    </location>
</feature>
<dbReference type="Gene3D" id="3.30.300.320">
    <property type="match status" value="2"/>
</dbReference>
<evidence type="ECO:0000256" key="3">
    <source>
        <dbReference type="ARBA" id="ARBA00023180"/>
    </source>
</evidence>
<comment type="caution">
    <text evidence="5">The sequence shown here is derived from an EMBL/GenBank/DDBJ whole genome shotgun (WGS) entry which is preliminary data.</text>
</comment>
<keyword evidence="3" id="KW-0325">Glycoprotein</keyword>
<evidence type="ECO:0000256" key="1">
    <source>
        <dbReference type="ARBA" id="ARBA00022737"/>
    </source>
</evidence>
<name>A0AAU9JE46_9CILI</name>
<feature type="domain" description="LNR" evidence="4">
    <location>
        <begin position="132"/>
        <end position="164"/>
    </location>
</feature>
<keyword evidence="2" id="KW-1015">Disulfide bond</keyword>
<reference evidence="5" key="1">
    <citation type="submission" date="2021-09" db="EMBL/GenBank/DDBJ databases">
        <authorList>
            <consortium name="AG Swart"/>
            <person name="Singh M."/>
            <person name="Singh A."/>
            <person name="Seah K."/>
            <person name="Emmerich C."/>
        </authorList>
    </citation>
    <scope>NUCLEOTIDE SEQUENCE</scope>
    <source>
        <strain evidence="5">ATCC30299</strain>
    </source>
</reference>
<dbReference type="EMBL" id="CAJZBQ010000036">
    <property type="protein sequence ID" value="CAG9324281.1"/>
    <property type="molecule type" value="Genomic_DNA"/>
</dbReference>
<dbReference type="InterPro" id="IPR000800">
    <property type="entry name" value="Notch_dom"/>
</dbReference>
<proteinExistence type="predicted"/>
<evidence type="ECO:0000256" key="2">
    <source>
        <dbReference type="ARBA" id="ARBA00023157"/>
    </source>
</evidence>
<evidence type="ECO:0000313" key="5">
    <source>
        <dbReference type="EMBL" id="CAG9324281.1"/>
    </source>
</evidence>
<dbReference type="Pfam" id="PF00066">
    <property type="entry name" value="Notch"/>
    <property type="match status" value="3"/>
</dbReference>